<comment type="function">
    <text evidence="1">Catalyzes the epimerization of D-tagaturonate (D-TagA) to D-fructuronate (D-FruA).</text>
</comment>
<dbReference type="AlphaFoldDB" id="A0AAU7CBL4"/>
<comment type="cofactor">
    <cofactor evidence="1">
        <name>a divalent metal cation</name>
        <dbReference type="ChEBI" id="CHEBI:60240"/>
    </cofactor>
</comment>
<dbReference type="RefSeq" id="WP_406695555.1">
    <property type="nucleotide sequence ID" value="NZ_CP155447.1"/>
</dbReference>
<dbReference type="HAMAP" id="MF_02243">
    <property type="entry name" value="UxaE"/>
    <property type="match status" value="1"/>
</dbReference>
<dbReference type="GO" id="GO:0016856">
    <property type="term" value="F:racemase and epimerase activity, acting on hydroxy acids and derivatives"/>
    <property type="evidence" value="ECO:0007669"/>
    <property type="project" value="UniProtKB-UniRule"/>
</dbReference>
<proteinExistence type="inferred from homology"/>
<dbReference type="EC" id="5.1.2.7" evidence="1"/>
<keyword evidence="1" id="KW-0479">Metal-binding</keyword>
<reference evidence="2" key="1">
    <citation type="submission" date="2024-05" db="EMBL/GenBank/DDBJ databases">
        <title>Planctomycetes of the genus Singulisphaera possess chitinolytic capabilities.</title>
        <authorList>
            <person name="Ivanova A."/>
        </authorList>
    </citation>
    <scope>NUCLEOTIDE SEQUENCE</scope>
    <source>
        <strain evidence="2">Ch08T</strain>
    </source>
</reference>
<name>A0AAU7CBL4_9BACT</name>
<keyword evidence="1" id="KW-0413">Isomerase</keyword>
<feature type="binding site" evidence="1">
    <location>
        <position position="93"/>
    </location>
    <ligand>
        <name>a divalent metal cation</name>
        <dbReference type="ChEBI" id="CHEBI:60240"/>
    </ligand>
</feature>
<feature type="binding site" evidence="1">
    <location>
        <position position="245"/>
    </location>
    <ligand>
        <name>a divalent metal cation</name>
        <dbReference type="ChEBI" id="CHEBI:60240"/>
    </ligand>
</feature>
<evidence type="ECO:0000256" key="1">
    <source>
        <dbReference type="HAMAP-Rule" id="MF_02243"/>
    </source>
</evidence>
<feature type="active site" description="Proton acceptor" evidence="1">
    <location>
        <position position="92"/>
    </location>
</feature>
<sequence>MTQQRTTEQAKPSACVTLGLEPSFGFGDRIGLATPGHVEAMRRSGAGIQPIFPQQSIREMARTGRTPLRVMNDALGGMEAAGWNGRTGADADHLKTTEDVDATAAVGFTFFTIDPSDSVDAHADDYDEATLRTRFAAIAGEVDWVRSYQGKSVGLATGTVVPLNEEACLRAAVKYGRALNQAVRIAEHIARVHDQAGRDYEIELSVDETEQPTTLAEHFIVADQCLKRGMKLISLAPRYIGELEKGVDYKGDVAALEHSLRDHAAIAALLGPYKLSLHSGSDKLSMYAALARATRGCFHVKTAGTSYLEALRVVARHDLSLFRRIIEFARGRYETDRATYHVSATLRSAPPASEVTEAAELERLYLESWAEVPAGVGFTRPGRQILHCTFGSTLTDPTLGPAVRATLEQHPDTYAEVLADHFSRHLDALRLGM</sequence>
<accession>A0AAU7CBL4</accession>
<protein>
    <recommendedName>
        <fullName evidence="1">Tagaturonate/fructuronate epimerase</fullName>
        <shortName evidence="1">D-TagA/D-FruA epimerase</shortName>
        <ecNumber evidence="1">5.1.2.7</ecNumber>
    </recommendedName>
</protein>
<dbReference type="InterPro" id="IPR032586">
    <property type="entry name" value="UxaE"/>
</dbReference>
<organism evidence="2">
    <name type="scientific">Singulisphaera sp. Ch08</name>
    <dbReference type="NCBI Taxonomy" id="3120278"/>
    <lineage>
        <taxon>Bacteria</taxon>
        <taxon>Pseudomonadati</taxon>
        <taxon>Planctomycetota</taxon>
        <taxon>Planctomycetia</taxon>
        <taxon>Isosphaerales</taxon>
        <taxon>Isosphaeraceae</taxon>
        <taxon>Singulisphaera</taxon>
    </lineage>
</organism>
<dbReference type="EMBL" id="CP155447">
    <property type="protein sequence ID" value="XBH02813.1"/>
    <property type="molecule type" value="Genomic_DNA"/>
</dbReference>
<feature type="binding site" evidence="1">
    <location>
        <position position="278"/>
    </location>
    <ligand>
        <name>a divalent metal cation</name>
        <dbReference type="ChEBI" id="CHEBI:60240"/>
    </ligand>
</feature>
<comment type="catalytic activity">
    <reaction evidence="1">
        <text>keto-D-tagaturonate = keto-D-fructuronate</text>
        <dbReference type="Rhea" id="RHEA:51656"/>
        <dbReference type="ChEBI" id="CHEBI:17886"/>
        <dbReference type="ChEBI" id="CHEBI:59881"/>
        <dbReference type="EC" id="5.1.2.7"/>
    </reaction>
</comment>
<feature type="active site" description="Proton donor" evidence="1">
    <location>
        <position position="203"/>
    </location>
</feature>
<gene>
    <name evidence="1" type="primary">uxaE</name>
    <name evidence="2" type="ORF">V5E97_31530</name>
</gene>
<dbReference type="GO" id="GO:0046872">
    <property type="term" value="F:metal ion binding"/>
    <property type="evidence" value="ECO:0007669"/>
    <property type="project" value="UniProtKB-UniRule"/>
</dbReference>
<comment type="similarity">
    <text evidence="1">Belongs to the UxaE family.</text>
</comment>
<dbReference type="Pfam" id="PF16257">
    <property type="entry name" value="UxaE"/>
    <property type="match status" value="1"/>
</dbReference>
<evidence type="ECO:0000313" key="2">
    <source>
        <dbReference type="EMBL" id="XBH02813.1"/>
    </source>
</evidence>